<evidence type="ECO:0000256" key="1">
    <source>
        <dbReference type="SAM" id="Phobius"/>
    </source>
</evidence>
<comment type="caution">
    <text evidence="2">The sequence shown here is derived from an EMBL/GenBank/DDBJ whole genome shotgun (WGS) entry which is preliminary data.</text>
</comment>
<proteinExistence type="predicted"/>
<evidence type="ECO:0000313" key="2">
    <source>
        <dbReference type="EMBL" id="KPA91551.1"/>
    </source>
</evidence>
<evidence type="ECO:0000313" key="3">
    <source>
        <dbReference type="Proteomes" id="UP000037931"/>
    </source>
</evidence>
<reference evidence="2 3" key="1">
    <citation type="journal article" date="2015" name="PLoS ONE">
        <title>Rice-Infecting Pseudomonas Genomes Are Highly Accessorized and Harbor Multiple Putative Virulence Mechanisms to Cause Sheath Brown Rot.</title>
        <authorList>
            <person name="Quibod I.L."/>
            <person name="Grande G."/>
            <person name="Oreiro E.G."/>
            <person name="Borja F.N."/>
            <person name="Dossa G.S."/>
            <person name="Mauleon R."/>
            <person name="Cruz C.V."/>
            <person name="Oliva R."/>
        </authorList>
    </citation>
    <scope>NUCLEOTIDE SEQUENCE [LARGE SCALE GENOMIC DNA]</scope>
    <source>
        <strain evidence="2 3">IRRI 6609</strain>
    </source>
</reference>
<sequence>MLWQLAQMLWVGGLWLLHVGLLPVLAQIGLAPLLIEEIGAQLGVLLVGFAVVCVTVQVLVLVFAEGRSSLWRDTRGQLLLMGWYACAMYFAVRYWQPQALRWQLFSYLVLGLSGLVLVLQPVPGEGGRAREAYP</sequence>
<feature type="transmembrane region" description="Helical" evidence="1">
    <location>
        <begin position="104"/>
        <end position="122"/>
    </location>
</feature>
<dbReference type="RefSeq" id="WP_054058257.1">
    <property type="nucleotide sequence ID" value="NZ_JAQMZR010000010.1"/>
</dbReference>
<dbReference type="PATRIC" id="fig|50340.43.peg.5187"/>
<keyword evidence="1" id="KW-0472">Membrane</keyword>
<accession>A0A0N0E4R0</accession>
<dbReference type="OrthoDB" id="6894044at2"/>
<protein>
    <submittedName>
        <fullName evidence="2">Uncharacterized protein</fullName>
    </submittedName>
</protein>
<dbReference type="STRING" id="50340.PF66_01832"/>
<keyword evidence="1" id="KW-0812">Transmembrane</keyword>
<gene>
    <name evidence="2" type="ORF">PF66_01832</name>
</gene>
<dbReference type="EMBL" id="JSYZ01000006">
    <property type="protein sequence ID" value="KPA91551.1"/>
    <property type="molecule type" value="Genomic_DNA"/>
</dbReference>
<feature type="transmembrane region" description="Helical" evidence="1">
    <location>
        <begin position="76"/>
        <end position="92"/>
    </location>
</feature>
<dbReference type="Proteomes" id="UP000037931">
    <property type="component" value="Unassembled WGS sequence"/>
</dbReference>
<name>A0A0N0E4R0_9PSED</name>
<feature type="transmembrane region" description="Helical" evidence="1">
    <location>
        <begin position="42"/>
        <end position="64"/>
    </location>
</feature>
<organism evidence="2 3">
    <name type="scientific">Pseudomonas asplenii</name>
    <dbReference type="NCBI Taxonomy" id="53407"/>
    <lineage>
        <taxon>Bacteria</taxon>
        <taxon>Pseudomonadati</taxon>
        <taxon>Pseudomonadota</taxon>
        <taxon>Gammaproteobacteria</taxon>
        <taxon>Pseudomonadales</taxon>
        <taxon>Pseudomonadaceae</taxon>
        <taxon>Pseudomonas</taxon>
    </lineage>
</organism>
<keyword evidence="1" id="KW-1133">Transmembrane helix</keyword>
<dbReference type="AlphaFoldDB" id="A0A0N0E4R0"/>
<keyword evidence="3" id="KW-1185">Reference proteome</keyword>